<dbReference type="Pfam" id="PF18004">
    <property type="entry name" value="RPN2_C"/>
    <property type="match status" value="1"/>
</dbReference>
<evidence type="ECO:0000256" key="5">
    <source>
        <dbReference type="ARBA" id="ARBA00022942"/>
    </source>
</evidence>
<evidence type="ECO:0000256" key="4">
    <source>
        <dbReference type="ARBA" id="ARBA00022737"/>
    </source>
</evidence>
<dbReference type="GO" id="GO:0042176">
    <property type="term" value="P:regulation of protein catabolic process"/>
    <property type="evidence" value="ECO:0007669"/>
    <property type="project" value="UniProtKB-UniRule"/>
</dbReference>
<evidence type="ECO:0000256" key="6">
    <source>
        <dbReference type="PIRNR" id="PIRNR015947"/>
    </source>
</evidence>
<keyword evidence="11" id="KW-1185">Reference proteome</keyword>
<feature type="compositionally biased region" description="Basic and acidic residues" evidence="7">
    <location>
        <begin position="815"/>
        <end position="839"/>
    </location>
</feature>
<sequence length="925" mass="101731">MALTASPYLALLDEEDPSLKVYALKSLDNVVDELWSEIANNLADIEELYEDTSFEGRDLAALIASKVYYNLGDYESSVRFSLASGDQFKIDESSEFVETIVSKCIEKYIELSREAYKTGDKSKLEPKLVNIFEKMLMKCIEQSNFSLAIGVALESYRLDIFESIINQQISVKEETSLQLINYALSCLSTINYSTQFKNSASHKLVELILKLKNPDFFMITKLIVQLNDSNLSIKLFKSLADGDDEKNIPIAYQVAFDLVQAASQELLNKTIASLKSSGSDKYAKLIKILSGIPSCDYDITFLHNNNNTDAKILNSSKTSLDGRSSMFHNAISFMNAFLHAGTTDDSFLRKNLEWLGKSSNWSKFTATAALGVIHKGNLSQGKTILEPYLPERTGSHYSQGGSLFALGLIFAGHGNEIIDYMRGHIVEKGSSAGNEEMDVILHGGCLGIGVAAMGTSDESIYEELKTILYSDSAVSGEAAALAIGLVMLGSQNKEIISDMITYARETQHENITRGSSLAVALMSFGKVEQADATIDELINEQNSNLRYGGCFTLALAYCGTGDKKAIKKLLHVAVSDSSDDVRRAAVIALGFVLIKDYKTIPSIVELLAESYNPHVRYGTAMALGISCAGKGNFSGALDLLEPLTKDPVDFVRQGALIATSLILIQQNEKTYPDLPKVKESFATVIGSKGQEGLAKFGAALSQGIIDAGGRNVTIGLENAHTGTLNVKGIVGLTLFLQSWYWFPLAHFLSLSFAPTTVIGVTQDLKIPKFQLNCNSKKSAFAYPPMSEDVKEKKAQKVETAVLSTTIRAKQRAKKAAAEEKVEDKMDVDEPVKEEDNKSTEEEEVEEDHYELDNLTRVIPTQLKYISFIEKGRFKSVREYSNSNGVVVLVDKTPSEKVEYIKTVRQLNDTEAAMPEPFTLTEEELE</sequence>
<dbReference type="PANTHER" id="PTHR10943">
    <property type="entry name" value="26S PROTEASOME NON-ATPASE REGULATORY SUBUNIT"/>
    <property type="match status" value="1"/>
</dbReference>
<dbReference type="Proteomes" id="UP001360560">
    <property type="component" value="Unassembled WGS sequence"/>
</dbReference>
<feature type="domain" description="26S proteasome non-ATPase regulatory subunit 1/RPN2 N-terminal" evidence="9">
    <location>
        <begin position="4"/>
        <end position="306"/>
    </location>
</feature>
<dbReference type="InterPro" id="IPR011989">
    <property type="entry name" value="ARM-like"/>
</dbReference>
<comment type="function">
    <text evidence="1 6">Acts as a regulatory subunit of the 26S proteasome which is involved in the ATP-dependent degradation of ubiquitinated proteins.</text>
</comment>
<evidence type="ECO:0000313" key="11">
    <source>
        <dbReference type="Proteomes" id="UP001360560"/>
    </source>
</evidence>
<dbReference type="SUPFAM" id="SSF48371">
    <property type="entry name" value="ARM repeat"/>
    <property type="match status" value="1"/>
</dbReference>
<dbReference type="PIRSF" id="PIRSF015947">
    <property type="entry name" value="26S_Psome_Rpn2"/>
    <property type="match status" value="1"/>
</dbReference>
<dbReference type="InterPro" id="IPR016642">
    <property type="entry name" value="26S_Psome_Rpn2"/>
</dbReference>
<dbReference type="GO" id="GO:0034515">
    <property type="term" value="C:proteasome storage granule"/>
    <property type="evidence" value="ECO:0007669"/>
    <property type="project" value="TreeGrafter"/>
</dbReference>
<dbReference type="FunFam" id="1.25.10.10:FF:000017">
    <property type="entry name" value="26S proteasome non-ATPase regulatory subunit 1"/>
    <property type="match status" value="1"/>
</dbReference>
<comment type="similarity">
    <text evidence="2 6">Belongs to the proteasome subunit S1 family.</text>
</comment>
<dbReference type="AlphaFoldDB" id="A0AAV5QU54"/>
<dbReference type="RefSeq" id="XP_064854659.1">
    <property type="nucleotide sequence ID" value="XM_064998587.1"/>
</dbReference>
<feature type="domain" description="26S proteasome regulatory subunit RPN2 C-terminal" evidence="8">
    <location>
        <begin position="755"/>
        <end position="900"/>
    </location>
</feature>
<organism evidence="10 11">
    <name type="scientific">Saccharomycopsis crataegensis</name>
    <dbReference type="NCBI Taxonomy" id="43959"/>
    <lineage>
        <taxon>Eukaryota</taxon>
        <taxon>Fungi</taxon>
        <taxon>Dikarya</taxon>
        <taxon>Ascomycota</taxon>
        <taxon>Saccharomycotina</taxon>
        <taxon>Saccharomycetes</taxon>
        <taxon>Saccharomycopsidaceae</taxon>
        <taxon>Saccharomycopsis</taxon>
    </lineage>
</organism>
<evidence type="ECO:0000256" key="3">
    <source>
        <dbReference type="ARBA" id="ARBA00015684"/>
    </source>
</evidence>
<evidence type="ECO:0000256" key="7">
    <source>
        <dbReference type="SAM" id="MobiDB-lite"/>
    </source>
</evidence>
<dbReference type="Pfam" id="PF13646">
    <property type="entry name" value="HEAT_2"/>
    <property type="match status" value="1"/>
</dbReference>
<name>A0AAV5QU54_9ASCO</name>
<evidence type="ECO:0000259" key="8">
    <source>
        <dbReference type="Pfam" id="PF18004"/>
    </source>
</evidence>
<protein>
    <recommendedName>
        <fullName evidence="3 6">26S proteasome regulatory subunit RPN2</fullName>
    </recommendedName>
</protein>
<evidence type="ECO:0000256" key="2">
    <source>
        <dbReference type="ARBA" id="ARBA00006308"/>
    </source>
</evidence>
<dbReference type="EMBL" id="BTFZ01000012">
    <property type="protein sequence ID" value="GMM37663.1"/>
    <property type="molecule type" value="Genomic_DNA"/>
</dbReference>
<dbReference type="GO" id="GO:0005634">
    <property type="term" value="C:nucleus"/>
    <property type="evidence" value="ECO:0007669"/>
    <property type="project" value="TreeGrafter"/>
</dbReference>
<dbReference type="Pfam" id="PF21505">
    <property type="entry name" value="RPN2_N"/>
    <property type="match status" value="1"/>
</dbReference>
<feature type="region of interest" description="Disordered" evidence="7">
    <location>
        <begin position="814"/>
        <end position="848"/>
    </location>
</feature>
<reference evidence="10 11" key="1">
    <citation type="journal article" date="2023" name="Elife">
        <title>Identification of key yeast species and microbe-microbe interactions impacting larval growth of Drosophila in the wild.</title>
        <authorList>
            <person name="Mure A."/>
            <person name="Sugiura Y."/>
            <person name="Maeda R."/>
            <person name="Honda K."/>
            <person name="Sakurai N."/>
            <person name="Takahashi Y."/>
            <person name="Watada M."/>
            <person name="Katoh T."/>
            <person name="Gotoh A."/>
            <person name="Gotoh Y."/>
            <person name="Taniguchi I."/>
            <person name="Nakamura K."/>
            <person name="Hayashi T."/>
            <person name="Katayama T."/>
            <person name="Uemura T."/>
            <person name="Hattori Y."/>
        </authorList>
    </citation>
    <scope>NUCLEOTIDE SEQUENCE [LARGE SCALE GENOMIC DNA]</scope>
    <source>
        <strain evidence="10 11">SC-9</strain>
    </source>
</reference>
<evidence type="ECO:0000256" key="1">
    <source>
        <dbReference type="ARBA" id="ARBA00002187"/>
    </source>
</evidence>
<keyword evidence="4" id="KW-0677">Repeat</keyword>
<dbReference type="InterPro" id="IPR002015">
    <property type="entry name" value="Proteasome/cyclosome_rpt"/>
</dbReference>
<dbReference type="InterPro" id="IPR040623">
    <property type="entry name" value="RPN2_C"/>
</dbReference>
<dbReference type="GO" id="GO:0008540">
    <property type="term" value="C:proteasome regulatory particle, base subcomplex"/>
    <property type="evidence" value="ECO:0007669"/>
    <property type="project" value="UniProtKB-UniRule"/>
</dbReference>
<comment type="caution">
    <text evidence="10">The sequence shown here is derived from an EMBL/GenBank/DDBJ whole genome shotgun (WGS) entry which is preliminary data.</text>
</comment>
<evidence type="ECO:0000259" key="9">
    <source>
        <dbReference type="Pfam" id="PF21505"/>
    </source>
</evidence>
<proteinExistence type="inferred from homology"/>
<keyword evidence="5 6" id="KW-0647">Proteasome</keyword>
<dbReference type="PANTHER" id="PTHR10943:SF2">
    <property type="entry name" value="26S PROTEASOME NON-ATPASE REGULATORY SUBUNIT 1"/>
    <property type="match status" value="1"/>
</dbReference>
<dbReference type="InterPro" id="IPR048570">
    <property type="entry name" value="PSMD1_RPN2_N"/>
</dbReference>
<dbReference type="GO" id="GO:0030234">
    <property type="term" value="F:enzyme regulator activity"/>
    <property type="evidence" value="ECO:0007669"/>
    <property type="project" value="UniProtKB-UniRule"/>
</dbReference>
<dbReference type="Gene3D" id="1.25.10.10">
    <property type="entry name" value="Leucine-rich Repeat Variant"/>
    <property type="match status" value="1"/>
</dbReference>
<dbReference type="Pfam" id="PF01851">
    <property type="entry name" value="PC_rep"/>
    <property type="match status" value="3"/>
</dbReference>
<gene>
    <name evidence="10" type="ORF">DASC09_049880</name>
</gene>
<dbReference type="GO" id="GO:0043161">
    <property type="term" value="P:proteasome-mediated ubiquitin-dependent protein catabolic process"/>
    <property type="evidence" value="ECO:0007669"/>
    <property type="project" value="TreeGrafter"/>
</dbReference>
<accession>A0AAV5QU54</accession>
<dbReference type="GeneID" id="90075638"/>
<dbReference type="InterPro" id="IPR016024">
    <property type="entry name" value="ARM-type_fold"/>
</dbReference>
<evidence type="ECO:0000313" key="10">
    <source>
        <dbReference type="EMBL" id="GMM37663.1"/>
    </source>
</evidence>